<reference evidence="5" key="2">
    <citation type="submission" date="2016-10" db="EMBL/GenBank/DDBJ databases">
        <authorList>
            <person name="Varghese N."/>
            <person name="Submissions S."/>
        </authorList>
    </citation>
    <scope>NUCLEOTIDE SEQUENCE [LARGE SCALE GENOMIC DNA]</scope>
    <source>
        <strain evidence="5">CGMCC 1.12397</strain>
    </source>
</reference>
<keyword evidence="4" id="KW-0808">Transferase</keyword>
<dbReference type="AlphaFoldDB" id="A0A1H1GJM2"/>
<evidence type="ECO:0000259" key="1">
    <source>
        <dbReference type="Pfam" id="PF00534"/>
    </source>
</evidence>
<dbReference type="InterPro" id="IPR050194">
    <property type="entry name" value="Glycosyltransferase_grp1"/>
</dbReference>
<evidence type="ECO:0000313" key="3">
    <source>
        <dbReference type="EMBL" id="RDI69700.1"/>
    </source>
</evidence>
<dbReference type="Proteomes" id="UP000255421">
    <property type="component" value="Unassembled WGS sequence"/>
</dbReference>
<dbReference type="EMBL" id="QQST01000004">
    <property type="protein sequence ID" value="RDI69700.1"/>
    <property type="molecule type" value="Genomic_DNA"/>
</dbReference>
<feature type="domain" description="Glycosyl transferase family 1" evidence="1">
    <location>
        <begin position="164"/>
        <end position="324"/>
    </location>
</feature>
<dbReference type="InterPro" id="IPR028098">
    <property type="entry name" value="Glyco_trans_4-like_N"/>
</dbReference>
<sequence length="347" mass="38503">MVVVSSDVEAEWRTARRDGYRIERYRAFNPLEGLGIPYPLPDPADLKQVVEREVNGRGTDVLHVHGMNYMTAGLVQMFSSDAVPVVLQQHTPFVEYPFPWSTVERANDRLVGRKNVSWADKTVCVSENISEYVTDICDGCDPEVLYNGVDVSRFAPERGDVRPTGVDDSRPTFFCLSRLLYKKGVDVLLEAARELERRGVDAKILIAGTGPDRSEIESQARRLPNVEVLGYVEDDLLPSYYAASTASLFTSKSGETFPTLTVLEALASGTPVVATKINERAEGITDGYNGLLVRPDDATELADAMERLANDPDLVEEMSENARTVAVEQFDIEDNVDRLEDVYGELT</sequence>
<proteinExistence type="predicted"/>
<dbReference type="SUPFAM" id="SSF53756">
    <property type="entry name" value="UDP-Glycosyltransferase/glycogen phosphorylase"/>
    <property type="match status" value="1"/>
</dbReference>
<protein>
    <submittedName>
        <fullName evidence="3">Glycosyltransferase family 1 protein</fullName>
    </submittedName>
    <submittedName>
        <fullName evidence="4">Glycosyltransferase involved in cell wall bisynthesis</fullName>
    </submittedName>
</protein>
<evidence type="ECO:0000313" key="4">
    <source>
        <dbReference type="EMBL" id="SDR13414.1"/>
    </source>
</evidence>
<gene>
    <name evidence="3" type="ORF">DWB78_18185</name>
    <name evidence="4" type="ORF">SAMN05216278_3717</name>
</gene>
<dbReference type="Gene3D" id="3.40.50.2000">
    <property type="entry name" value="Glycogen Phosphorylase B"/>
    <property type="match status" value="2"/>
</dbReference>
<keyword evidence="6" id="KW-1185">Reference proteome</keyword>
<dbReference type="Pfam" id="PF13439">
    <property type="entry name" value="Glyco_transf_4"/>
    <property type="match status" value="1"/>
</dbReference>
<dbReference type="EMBL" id="FNKQ01000006">
    <property type="protein sequence ID" value="SDR13414.1"/>
    <property type="molecule type" value="Genomic_DNA"/>
</dbReference>
<evidence type="ECO:0000313" key="5">
    <source>
        <dbReference type="Proteomes" id="UP000199289"/>
    </source>
</evidence>
<dbReference type="Pfam" id="PF00534">
    <property type="entry name" value="Glycos_transf_1"/>
    <property type="match status" value="1"/>
</dbReference>
<evidence type="ECO:0000259" key="2">
    <source>
        <dbReference type="Pfam" id="PF13439"/>
    </source>
</evidence>
<organism evidence="4 5">
    <name type="scientific">Halopelagius longus</name>
    <dbReference type="NCBI Taxonomy" id="1236180"/>
    <lineage>
        <taxon>Archaea</taxon>
        <taxon>Methanobacteriati</taxon>
        <taxon>Methanobacteriota</taxon>
        <taxon>Stenosarchaea group</taxon>
        <taxon>Halobacteria</taxon>
        <taxon>Halobacteriales</taxon>
        <taxon>Haloferacaceae</taxon>
    </lineage>
</organism>
<dbReference type="PANTHER" id="PTHR45947:SF3">
    <property type="entry name" value="SULFOQUINOVOSYL TRANSFERASE SQD2"/>
    <property type="match status" value="1"/>
</dbReference>
<dbReference type="GO" id="GO:0016757">
    <property type="term" value="F:glycosyltransferase activity"/>
    <property type="evidence" value="ECO:0007669"/>
    <property type="project" value="InterPro"/>
</dbReference>
<reference evidence="4" key="1">
    <citation type="submission" date="2016-10" db="EMBL/GenBank/DDBJ databases">
        <authorList>
            <person name="de Groot N.N."/>
        </authorList>
    </citation>
    <scope>NUCLEOTIDE SEQUENCE [LARGE SCALE GENOMIC DNA]</scope>
    <source>
        <strain evidence="4">CGMCC 1.12397</strain>
    </source>
</reference>
<dbReference type="InterPro" id="IPR001296">
    <property type="entry name" value="Glyco_trans_1"/>
</dbReference>
<dbReference type="PANTHER" id="PTHR45947">
    <property type="entry name" value="SULFOQUINOVOSYL TRANSFERASE SQD2"/>
    <property type="match status" value="1"/>
</dbReference>
<name>A0A1H1GJM2_9EURY</name>
<evidence type="ECO:0000313" key="6">
    <source>
        <dbReference type="Proteomes" id="UP000255421"/>
    </source>
</evidence>
<dbReference type="CDD" id="cd03801">
    <property type="entry name" value="GT4_PimA-like"/>
    <property type="match status" value="1"/>
</dbReference>
<feature type="domain" description="Glycosyltransferase subfamily 4-like N-terminal" evidence="2">
    <location>
        <begin position="15"/>
        <end position="153"/>
    </location>
</feature>
<reference evidence="3 6" key="3">
    <citation type="submission" date="2018-07" db="EMBL/GenBank/DDBJ databases">
        <title>Genome sequence of extremly halophilic archaeon Halopelagius longus strain BC12-B1.</title>
        <authorList>
            <person name="Zhang X."/>
        </authorList>
    </citation>
    <scope>NUCLEOTIDE SEQUENCE [LARGE SCALE GENOMIC DNA]</scope>
    <source>
        <strain evidence="3 6">BC12-B1</strain>
    </source>
</reference>
<accession>A0A1H1GJM2</accession>
<dbReference type="Proteomes" id="UP000199289">
    <property type="component" value="Unassembled WGS sequence"/>
</dbReference>